<protein>
    <recommendedName>
        <fullName evidence="5">BMC domain-containing protein</fullName>
    </recommendedName>
</protein>
<dbReference type="SUPFAM" id="SSF143414">
    <property type="entry name" value="CcmK-like"/>
    <property type="match status" value="1"/>
</dbReference>
<dbReference type="SMART" id="SM00877">
    <property type="entry name" value="BMC"/>
    <property type="match status" value="1"/>
</dbReference>
<sequence>MQSIGYLEVEGLPGAIVAADRMLKTADVSLKYVENTKGGGWITVSVTGDVAAVQAAIDAGIGELGDQVYCSDVIANPAPGLETLGKNDAIKGNHLDDQGPDDPQGPSDPKGPDDPKGPNDGPAPKDTPKPKDDSLAASPVEESTNTIDQAGGANAAPLAISKGNTPDAKQKEAPVSDKSATAKTADKNDTKEATCNLCGDPACPRKMGEPHKKCIHYAELKGTKK</sequence>
<dbReference type="STRING" id="240427.AYR62_10205"/>
<feature type="compositionally biased region" description="Basic and acidic residues" evidence="4">
    <location>
        <begin position="88"/>
        <end position="97"/>
    </location>
</feature>
<feature type="domain" description="BMC" evidence="5">
    <location>
        <begin position="3"/>
        <end position="86"/>
    </location>
</feature>
<dbReference type="Gene3D" id="3.30.70.1710">
    <property type="match status" value="1"/>
</dbReference>
<dbReference type="AlphaFoldDB" id="A0A1B2IYJ2"/>
<name>A0A1B2IYJ2_9LACO</name>
<dbReference type="PANTHER" id="PTHR33941">
    <property type="entry name" value="PROPANEDIOL UTILIZATION PROTEIN PDUA"/>
    <property type="match status" value="1"/>
</dbReference>
<dbReference type="InterPro" id="IPR044872">
    <property type="entry name" value="CcmK/CsoS1_BMC"/>
</dbReference>
<evidence type="ECO:0000256" key="4">
    <source>
        <dbReference type="SAM" id="MobiDB-lite"/>
    </source>
</evidence>
<gene>
    <name evidence="6" type="ORF">AYR63_08180</name>
</gene>
<dbReference type="PROSITE" id="PS51930">
    <property type="entry name" value="BMC_2"/>
    <property type="match status" value="1"/>
</dbReference>
<accession>A0A1B2IYJ2</accession>
<dbReference type="GO" id="GO:0031469">
    <property type="term" value="C:bacterial microcompartment"/>
    <property type="evidence" value="ECO:0007669"/>
    <property type="project" value="UniProtKB-SubCell"/>
</dbReference>
<evidence type="ECO:0000313" key="7">
    <source>
        <dbReference type="Proteomes" id="UP000093267"/>
    </source>
</evidence>
<proteinExistence type="inferred from homology"/>
<keyword evidence="7" id="KW-1185">Reference proteome</keyword>
<keyword evidence="2" id="KW-1283">Bacterial microcompartment</keyword>
<evidence type="ECO:0000256" key="1">
    <source>
        <dbReference type="ARBA" id="ARBA00024322"/>
    </source>
</evidence>
<evidence type="ECO:0000256" key="2">
    <source>
        <dbReference type="ARBA" id="ARBA00024446"/>
    </source>
</evidence>
<reference evidence="6 7" key="1">
    <citation type="submission" date="2016-03" db="EMBL/GenBank/DDBJ databases">
        <title>Pediococcus and Lactobacillus from brewery environment - whole genome sequencing and assembly.</title>
        <authorList>
            <person name="Behr J."/>
            <person name="Geissler A.J."/>
            <person name="Vogel R.F."/>
        </authorList>
    </citation>
    <scope>NUCLEOTIDE SEQUENCE [LARGE SCALE GENOMIC DNA]</scope>
    <source>
        <strain evidence="6 7">TMW 1.1995</strain>
    </source>
</reference>
<dbReference type="OrthoDB" id="9812608at2"/>
<feature type="region of interest" description="Disordered" evidence="4">
    <location>
        <begin position="85"/>
        <end position="209"/>
    </location>
</feature>
<dbReference type="PANTHER" id="PTHR33941:SF11">
    <property type="entry name" value="BACTERIAL MICROCOMPARTMENT SHELL PROTEIN PDUJ"/>
    <property type="match status" value="1"/>
</dbReference>
<evidence type="ECO:0000313" key="6">
    <source>
        <dbReference type="EMBL" id="ANZ67113.1"/>
    </source>
</evidence>
<organism evidence="6 7">
    <name type="scientific">Secundilactobacillus paracollinoides</name>
    <dbReference type="NCBI Taxonomy" id="240427"/>
    <lineage>
        <taxon>Bacteria</taxon>
        <taxon>Bacillati</taxon>
        <taxon>Bacillota</taxon>
        <taxon>Bacilli</taxon>
        <taxon>Lactobacillales</taxon>
        <taxon>Lactobacillaceae</taxon>
        <taxon>Secundilactobacillus</taxon>
    </lineage>
</organism>
<comment type="subcellular location">
    <subcellularLocation>
        <location evidence="1">Bacterial microcompartment</location>
    </subcellularLocation>
</comment>
<dbReference type="Proteomes" id="UP000093267">
    <property type="component" value="Chromosome"/>
</dbReference>
<dbReference type="Pfam" id="PF00936">
    <property type="entry name" value="BMC"/>
    <property type="match status" value="1"/>
</dbReference>
<dbReference type="InterPro" id="IPR037233">
    <property type="entry name" value="CcmK-like_sf"/>
</dbReference>
<evidence type="ECO:0000256" key="3">
    <source>
        <dbReference type="PROSITE-ProRule" id="PRU01278"/>
    </source>
</evidence>
<dbReference type="EMBL" id="CP014924">
    <property type="protein sequence ID" value="ANZ67113.1"/>
    <property type="molecule type" value="Genomic_DNA"/>
</dbReference>
<dbReference type="InterPro" id="IPR050575">
    <property type="entry name" value="BMC_shell"/>
</dbReference>
<dbReference type="RefSeq" id="WP_065937607.1">
    <property type="nucleotide sequence ID" value="NZ_CP014924.1"/>
</dbReference>
<comment type="similarity">
    <text evidence="3">Belongs to the bacterial microcompartments protein family.</text>
</comment>
<dbReference type="InterPro" id="IPR000249">
    <property type="entry name" value="BMC_dom"/>
</dbReference>
<evidence type="ECO:0000259" key="5">
    <source>
        <dbReference type="PROSITE" id="PS51930"/>
    </source>
</evidence>